<dbReference type="AlphaFoldDB" id="A0A1B9H095"/>
<dbReference type="PROSITE" id="PS50216">
    <property type="entry name" value="DHHC"/>
    <property type="match status" value="1"/>
</dbReference>
<comment type="subcellular location">
    <subcellularLocation>
        <location evidence="1">Membrane</location>
        <topology evidence="1">Multi-pass membrane protein</topology>
    </subcellularLocation>
</comment>
<proteinExistence type="inferred from homology"/>
<comment type="similarity">
    <text evidence="10">Belongs to the DHHC palmitoyltransferase family.</text>
</comment>
<keyword evidence="8 10" id="KW-0012">Acyltransferase</keyword>
<reference evidence="13 14" key="1">
    <citation type="submission" date="2013-07" db="EMBL/GenBank/DDBJ databases">
        <title>The Genome Sequence of Cryptococcus heveanensis BCC8398.</title>
        <authorList>
            <consortium name="The Broad Institute Genome Sequencing Platform"/>
            <person name="Cuomo C."/>
            <person name="Litvintseva A."/>
            <person name="Chen Y."/>
            <person name="Heitman J."/>
            <person name="Sun S."/>
            <person name="Springer D."/>
            <person name="Dromer F."/>
            <person name="Young S.K."/>
            <person name="Zeng Q."/>
            <person name="Gargeya S."/>
            <person name="Fitzgerald M."/>
            <person name="Abouelleil A."/>
            <person name="Alvarado L."/>
            <person name="Berlin A.M."/>
            <person name="Chapman S.B."/>
            <person name="Dewar J."/>
            <person name="Goldberg J."/>
            <person name="Griggs A."/>
            <person name="Gujja S."/>
            <person name="Hansen M."/>
            <person name="Howarth C."/>
            <person name="Imamovic A."/>
            <person name="Larimer J."/>
            <person name="McCowan C."/>
            <person name="Murphy C."/>
            <person name="Pearson M."/>
            <person name="Priest M."/>
            <person name="Roberts A."/>
            <person name="Saif S."/>
            <person name="Shea T."/>
            <person name="Sykes S."/>
            <person name="Wortman J."/>
            <person name="Nusbaum C."/>
            <person name="Birren B."/>
        </authorList>
    </citation>
    <scope>NUCLEOTIDE SEQUENCE [LARGE SCALE GENOMIC DNA]</scope>
    <source>
        <strain evidence="13 14">BCC8398</strain>
    </source>
</reference>
<feature type="compositionally biased region" description="Polar residues" evidence="11">
    <location>
        <begin position="301"/>
        <end position="316"/>
    </location>
</feature>
<feature type="compositionally biased region" description="Polar residues" evidence="11">
    <location>
        <begin position="265"/>
        <end position="286"/>
    </location>
</feature>
<evidence type="ECO:0000256" key="8">
    <source>
        <dbReference type="ARBA" id="ARBA00023315"/>
    </source>
</evidence>
<feature type="transmembrane region" description="Helical" evidence="10">
    <location>
        <begin position="347"/>
        <end position="374"/>
    </location>
</feature>
<dbReference type="PANTHER" id="PTHR22883:SF488">
    <property type="entry name" value="PALMITOYLTRANSFERASE"/>
    <property type="match status" value="1"/>
</dbReference>
<evidence type="ECO:0000256" key="4">
    <source>
        <dbReference type="ARBA" id="ARBA00022989"/>
    </source>
</evidence>
<dbReference type="GO" id="GO:0006612">
    <property type="term" value="P:protein targeting to membrane"/>
    <property type="evidence" value="ECO:0007669"/>
    <property type="project" value="TreeGrafter"/>
</dbReference>
<sequence length="642" mass="70054">MDEPVPDNGVGHTQNPSHKDQASSGGIKLPTRSASVTVIHEDAGLGAGPSAQEQSTDGSQGGSALARRDSLEDTKSFYRLNRPTSPPSSSAHRPHSSASRATAGGATKRVRSSSILSSASFRSATSPPRTPAPLPTPRGFLSPKKPASAIRLEKRERSGLHAHQARSFHTSLAPEYEDRDRDQDHQDQAYGYGYQPSHTTGKGSIDLNSQLGSAMSVVDAEDGLESQHQSMSFGAALALSDMTKSERPSDIKTQGWDRSIGRSITEVSTPPRTAASVMSSDETNLVNRERLSSLDKGKNHAMQQSSADPNPRSTGSNRRKKRKYETFENPLTTFFCGGRLMTGGDNYLSLAVVLVVLLGLSGVWLATTGAWLWVNGREYGLVRGGGVAITIIFAYLFLLCFSSLMASAFRDPGIIPRKLDLDPPSFQNDDWWEAYPRELTVKEGKITVKYCETCESYRPPRSSHCRLCGNCVDGIDHHCSYLHNCVGKRNYFSFLVTITTATIADIYIVVFSALHFSFLCHHDNISFSHALGDSPGAAVSFILGVIVLLPVSFLLWYHLRLLVWNLTTVEQIRATTSRSLFSTGSRPDNPFASDSLLSNIVIASIGRPQFPSWLDATGYIEEDKKRAVNPALTDLTWAREGL</sequence>
<feature type="region of interest" description="Disordered" evidence="11">
    <location>
        <begin position="244"/>
        <end position="322"/>
    </location>
</feature>
<gene>
    <name evidence="13" type="ORF">I316_01262</name>
</gene>
<keyword evidence="2 10" id="KW-0808">Transferase</keyword>
<keyword evidence="3 10" id="KW-0812">Transmembrane</keyword>
<dbReference type="STRING" id="1296120.A0A1B9H095"/>
<dbReference type="Proteomes" id="UP000092666">
    <property type="component" value="Unassembled WGS sequence"/>
</dbReference>
<feature type="domain" description="Palmitoyltransferase DHHC" evidence="12">
    <location>
        <begin position="449"/>
        <end position="573"/>
    </location>
</feature>
<evidence type="ECO:0000256" key="10">
    <source>
        <dbReference type="RuleBase" id="RU079119"/>
    </source>
</evidence>
<evidence type="ECO:0000256" key="3">
    <source>
        <dbReference type="ARBA" id="ARBA00022692"/>
    </source>
</evidence>
<feature type="compositionally biased region" description="Basic and acidic residues" evidence="11">
    <location>
        <begin position="287"/>
        <end position="298"/>
    </location>
</feature>
<feature type="compositionally biased region" description="Basic and acidic residues" evidence="11">
    <location>
        <begin position="66"/>
        <end position="76"/>
    </location>
</feature>
<dbReference type="GO" id="GO:0016020">
    <property type="term" value="C:membrane"/>
    <property type="evidence" value="ECO:0007669"/>
    <property type="project" value="UniProtKB-SubCell"/>
</dbReference>
<evidence type="ECO:0000256" key="5">
    <source>
        <dbReference type="ARBA" id="ARBA00023136"/>
    </source>
</evidence>
<keyword evidence="4 10" id="KW-1133">Transmembrane helix</keyword>
<feature type="region of interest" description="Disordered" evidence="11">
    <location>
        <begin position="156"/>
        <end position="190"/>
    </location>
</feature>
<feature type="transmembrane region" description="Helical" evidence="10">
    <location>
        <begin position="536"/>
        <end position="557"/>
    </location>
</feature>
<dbReference type="GO" id="GO:0019706">
    <property type="term" value="F:protein-cysteine S-palmitoyltransferase activity"/>
    <property type="evidence" value="ECO:0007669"/>
    <property type="project" value="UniProtKB-EC"/>
</dbReference>
<evidence type="ECO:0000259" key="12">
    <source>
        <dbReference type="Pfam" id="PF01529"/>
    </source>
</evidence>
<evidence type="ECO:0000256" key="9">
    <source>
        <dbReference type="ARBA" id="ARBA00048048"/>
    </source>
</evidence>
<dbReference type="EC" id="2.3.1.225" evidence="10"/>
<dbReference type="GO" id="GO:0005794">
    <property type="term" value="C:Golgi apparatus"/>
    <property type="evidence" value="ECO:0007669"/>
    <property type="project" value="TreeGrafter"/>
</dbReference>
<accession>A0A1B9H095</accession>
<keyword evidence="5 10" id="KW-0472">Membrane</keyword>
<keyword evidence="7" id="KW-0449">Lipoprotein</keyword>
<feature type="compositionally biased region" description="Basic and acidic residues" evidence="11">
    <location>
        <begin position="176"/>
        <end position="187"/>
    </location>
</feature>
<dbReference type="EMBL" id="KI669494">
    <property type="protein sequence ID" value="OCF36667.1"/>
    <property type="molecule type" value="Genomic_DNA"/>
</dbReference>
<feature type="transmembrane region" description="Helical" evidence="10">
    <location>
        <begin position="386"/>
        <end position="409"/>
    </location>
</feature>
<feature type="compositionally biased region" description="Low complexity" evidence="11">
    <location>
        <begin position="87"/>
        <end position="127"/>
    </location>
</feature>
<dbReference type="GO" id="GO:0005783">
    <property type="term" value="C:endoplasmic reticulum"/>
    <property type="evidence" value="ECO:0007669"/>
    <property type="project" value="TreeGrafter"/>
</dbReference>
<keyword evidence="14" id="KW-1185">Reference proteome</keyword>
<evidence type="ECO:0000256" key="1">
    <source>
        <dbReference type="ARBA" id="ARBA00004141"/>
    </source>
</evidence>
<evidence type="ECO:0000256" key="6">
    <source>
        <dbReference type="ARBA" id="ARBA00023139"/>
    </source>
</evidence>
<comment type="domain">
    <text evidence="10">The DHHC domain is required for palmitoyltransferase activity.</text>
</comment>
<reference evidence="14" key="2">
    <citation type="submission" date="2013-12" db="EMBL/GenBank/DDBJ databases">
        <title>Evolution of pathogenesis and genome organization in the Tremellales.</title>
        <authorList>
            <person name="Cuomo C."/>
            <person name="Litvintseva A."/>
            <person name="Heitman J."/>
            <person name="Chen Y."/>
            <person name="Sun S."/>
            <person name="Springer D."/>
            <person name="Dromer F."/>
            <person name="Young S."/>
            <person name="Zeng Q."/>
            <person name="Chapman S."/>
            <person name="Gujja S."/>
            <person name="Saif S."/>
            <person name="Birren B."/>
        </authorList>
    </citation>
    <scope>NUCLEOTIDE SEQUENCE [LARGE SCALE GENOMIC DNA]</scope>
    <source>
        <strain evidence="14">BCC8398</strain>
    </source>
</reference>
<dbReference type="PANTHER" id="PTHR22883">
    <property type="entry name" value="ZINC FINGER DHHC DOMAIN CONTAINING PROTEIN"/>
    <property type="match status" value="1"/>
</dbReference>
<organism evidence="13 14">
    <name type="scientific">Kwoniella heveanensis BCC8398</name>
    <dbReference type="NCBI Taxonomy" id="1296120"/>
    <lineage>
        <taxon>Eukaryota</taxon>
        <taxon>Fungi</taxon>
        <taxon>Dikarya</taxon>
        <taxon>Basidiomycota</taxon>
        <taxon>Agaricomycotina</taxon>
        <taxon>Tremellomycetes</taxon>
        <taxon>Tremellales</taxon>
        <taxon>Cryptococcaceae</taxon>
        <taxon>Kwoniella</taxon>
    </lineage>
</organism>
<evidence type="ECO:0000256" key="11">
    <source>
        <dbReference type="SAM" id="MobiDB-lite"/>
    </source>
</evidence>
<protein>
    <recommendedName>
        <fullName evidence="10">Palmitoyltransferase</fullName>
        <ecNumber evidence="10">2.3.1.225</ecNumber>
    </recommendedName>
</protein>
<evidence type="ECO:0000313" key="13">
    <source>
        <dbReference type="EMBL" id="OCF36667.1"/>
    </source>
</evidence>
<evidence type="ECO:0000313" key="14">
    <source>
        <dbReference type="Proteomes" id="UP000092666"/>
    </source>
</evidence>
<evidence type="ECO:0000256" key="2">
    <source>
        <dbReference type="ARBA" id="ARBA00022679"/>
    </source>
</evidence>
<dbReference type="InterPro" id="IPR001594">
    <property type="entry name" value="Palmitoyltrfase_DHHC"/>
</dbReference>
<dbReference type="OrthoDB" id="9909019at2759"/>
<evidence type="ECO:0000256" key="7">
    <source>
        <dbReference type="ARBA" id="ARBA00023288"/>
    </source>
</evidence>
<feature type="region of interest" description="Disordered" evidence="11">
    <location>
        <begin position="1"/>
        <end position="144"/>
    </location>
</feature>
<feature type="transmembrane region" description="Helical" evidence="10">
    <location>
        <begin position="491"/>
        <end position="516"/>
    </location>
</feature>
<dbReference type="InterPro" id="IPR039859">
    <property type="entry name" value="PFA4/ZDH16/20/ERF2-like"/>
</dbReference>
<name>A0A1B9H095_9TREE</name>
<keyword evidence="6" id="KW-0564">Palmitate</keyword>
<comment type="catalytic activity">
    <reaction evidence="9 10">
        <text>L-cysteinyl-[protein] + hexadecanoyl-CoA = S-hexadecanoyl-L-cysteinyl-[protein] + CoA</text>
        <dbReference type="Rhea" id="RHEA:36683"/>
        <dbReference type="Rhea" id="RHEA-COMP:10131"/>
        <dbReference type="Rhea" id="RHEA-COMP:11032"/>
        <dbReference type="ChEBI" id="CHEBI:29950"/>
        <dbReference type="ChEBI" id="CHEBI:57287"/>
        <dbReference type="ChEBI" id="CHEBI:57379"/>
        <dbReference type="ChEBI" id="CHEBI:74151"/>
        <dbReference type="EC" id="2.3.1.225"/>
    </reaction>
</comment>
<dbReference type="Pfam" id="PF01529">
    <property type="entry name" value="DHHC"/>
    <property type="match status" value="1"/>
</dbReference>